<organism evidence="2 3">
    <name type="scientific">Thalassiosira oceanica</name>
    <name type="common">Marine diatom</name>
    <dbReference type="NCBI Taxonomy" id="159749"/>
    <lineage>
        <taxon>Eukaryota</taxon>
        <taxon>Sar</taxon>
        <taxon>Stramenopiles</taxon>
        <taxon>Ochrophyta</taxon>
        <taxon>Bacillariophyta</taxon>
        <taxon>Coscinodiscophyceae</taxon>
        <taxon>Thalassiosirophycidae</taxon>
        <taxon>Thalassiosirales</taxon>
        <taxon>Thalassiosiraceae</taxon>
        <taxon>Thalassiosira</taxon>
    </lineage>
</organism>
<accession>K0RVP9</accession>
<evidence type="ECO:0000313" key="2">
    <source>
        <dbReference type="EMBL" id="EJK57060.1"/>
    </source>
</evidence>
<feature type="region of interest" description="Disordered" evidence="1">
    <location>
        <begin position="1"/>
        <end position="40"/>
    </location>
</feature>
<comment type="caution">
    <text evidence="2">The sequence shown here is derived from an EMBL/GenBank/DDBJ whole genome shotgun (WGS) entry which is preliminary data.</text>
</comment>
<feature type="compositionally biased region" description="Low complexity" evidence="1">
    <location>
        <begin position="11"/>
        <end position="33"/>
    </location>
</feature>
<evidence type="ECO:0000256" key="1">
    <source>
        <dbReference type="SAM" id="MobiDB-lite"/>
    </source>
</evidence>
<gene>
    <name evidence="2" type="ORF">THAOC_22938</name>
</gene>
<dbReference type="Proteomes" id="UP000266841">
    <property type="component" value="Unassembled WGS sequence"/>
</dbReference>
<proteinExistence type="predicted"/>
<keyword evidence="3" id="KW-1185">Reference proteome</keyword>
<name>K0RVP9_THAOC</name>
<dbReference type="EMBL" id="AGNL01029649">
    <property type="protein sequence ID" value="EJK57060.1"/>
    <property type="molecule type" value="Genomic_DNA"/>
</dbReference>
<reference evidence="2 3" key="1">
    <citation type="journal article" date="2012" name="Genome Biol.">
        <title>Genome and low-iron response of an oceanic diatom adapted to chronic iron limitation.</title>
        <authorList>
            <person name="Lommer M."/>
            <person name="Specht M."/>
            <person name="Roy A.S."/>
            <person name="Kraemer L."/>
            <person name="Andreson R."/>
            <person name="Gutowska M.A."/>
            <person name="Wolf J."/>
            <person name="Bergner S.V."/>
            <person name="Schilhabel M.B."/>
            <person name="Klostermeier U.C."/>
            <person name="Beiko R.G."/>
            <person name="Rosenstiel P."/>
            <person name="Hippler M."/>
            <person name="Laroche J."/>
        </authorList>
    </citation>
    <scope>NUCLEOTIDE SEQUENCE [LARGE SCALE GENOMIC DNA]</scope>
    <source>
        <strain evidence="2 3">CCMP1005</strain>
    </source>
</reference>
<sequence>MGTRAIEEESSPPSIEGAPGEGGASTRAASGARQAPTLQIRATSYDANDDPTMTAIRWMNDVSSDDTVRRIETTRKEYGVDIMTGVETQANWDNVLTDRKLRRLVRDGRRYAVRSGAQSTLERV</sequence>
<dbReference type="AlphaFoldDB" id="K0RVP9"/>
<protein>
    <submittedName>
        <fullName evidence="2">Uncharacterized protein</fullName>
    </submittedName>
</protein>
<evidence type="ECO:0000313" key="3">
    <source>
        <dbReference type="Proteomes" id="UP000266841"/>
    </source>
</evidence>